<proteinExistence type="predicted"/>
<reference evidence="5" key="2">
    <citation type="submission" date="2016-04" db="EMBL/GenBank/DDBJ databases">
        <title>Complete Genome and Plasmid Sequences for Rhodococcus fascians D188 and Draft Sequences for Rhodococcus spp. Isolates PBTS 1 and PBTS 2.</title>
        <authorList>
            <person name="Stamer R."/>
            <person name="Vereecke D."/>
            <person name="Zhang Y."/>
            <person name="Schilkey F."/>
            <person name="Devitt N."/>
            <person name="Randall J."/>
        </authorList>
    </citation>
    <scope>NUCLEOTIDE SEQUENCE [LARGE SCALE GENOMIC DNA]</scope>
    <source>
        <strain evidence="5">PBTS2</strain>
    </source>
</reference>
<evidence type="ECO:0000313" key="5">
    <source>
        <dbReference type="Proteomes" id="UP000076038"/>
    </source>
</evidence>
<dbReference type="Proteomes" id="UP000076038">
    <property type="component" value="Chromosome"/>
</dbReference>
<dbReference type="PATRIC" id="fig|1653479.3.peg.4103"/>
<dbReference type="Gene3D" id="3.10.310.50">
    <property type="match status" value="1"/>
</dbReference>
<dbReference type="OrthoDB" id="4484629at2"/>
<protein>
    <submittedName>
        <fullName evidence="4">Uncharacterized protein</fullName>
    </submittedName>
</protein>
<sequence>MDAFLETSRRRNFHRRVAAAVLMALIASFGLVGCSDDSSGGDAGFEGLTSGQRVYDRTGFSLNPAQTADIQRQLENLKSDTGADVIAYVRELDADPDDTLDQVEDLQQRWVSLTGVDQDTAGAILINREPGKIDEARAGIFVGATYDDGNVPRDEQEAIIEDALIPPLRDGDVARSLTAGIDRLATDIRTGPPVTALDRFADGPGSTWLPWAGSVIALLGLLLVGAVFRGRAKPTVSQQYPTTVRPDQATDAAYATALVHRSAQPSGVPGTVLALATADALTFEQDKKPGKVDKGTVKIRLVDRTRARGEVQQAVWSMLAERAENDVVPGDELKKIARGPGATKELVENTLRASGFVADGSRRRRTALAGLGLLGGALAIGGIAVATSGAPTMWLAVVLSGLLFVAGLWTAIAYSRFSVAGLDASRPWEAYRDGLKQAAKDNDESVDLNVALPDIVAFGLAPFFRKRLAAATDPGSDTPLRAFTSPADADYAAGVPVVLPWSAFSGVFVSSSSGSVASGGGAGGGGGAAGST</sequence>
<reference evidence="4 5" key="1">
    <citation type="journal article" date="2016" name="Genome Announc.">
        <title>Complete Genome and Plasmid Sequences for Rhodococcus fascians D188 and Draft Sequences for Rhodococcus Isolates PBTS 1 and PBTS 2.</title>
        <authorList>
            <person name="Stamler R.A."/>
            <person name="Vereecke D."/>
            <person name="Zhang Y."/>
            <person name="Schilkey F."/>
            <person name="Devitt N."/>
            <person name="Randall J.J."/>
        </authorList>
    </citation>
    <scope>NUCLEOTIDE SEQUENCE [LARGE SCALE GENOMIC DNA]</scope>
    <source>
        <strain evidence="4 5">PBTS2</strain>
    </source>
</reference>
<feature type="transmembrane region" description="Helical" evidence="1">
    <location>
        <begin position="367"/>
        <end position="387"/>
    </location>
</feature>
<dbReference type="InterPro" id="IPR007621">
    <property type="entry name" value="TPM_dom"/>
</dbReference>
<evidence type="ECO:0000259" key="3">
    <source>
        <dbReference type="Pfam" id="PF20990"/>
    </source>
</evidence>
<gene>
    <name evidence="4" type="ORF">A3Q41_04045</name>
</gene>
<evidence type="ECO:0000313" key="4">
    <source>
        <dbReference type="EMBL" id="AMY25326.1"/>
    </source>
</evidence>
<accession>A0A260TIC9</accession>
<dbReference type="AlphaFoldDB" id="A0A143QRA6"/>
<keyword evidence="1" id="KW-0472">Membrane</keyword>
<evidence type="ECO:0000256" key="1">
    <source>
        <dbReference type="SAM" id="Phobius"/>
    </source>
</evidence>
<dbReference type="InterPro" id="IPR048389">
    <property type="entry name" value="YciQ-like_C"/>
</dbReference>
<feature type="transmembrane region" description="Helical" evidence="1">
    <location>
        <begin position="208"/>
        <end position="228"/>
    </location>
</feature>
<dbReference type="Pfam" id="PF20990">
    <property type="entry name" value="DUF2207_C"/>
    <property type="match status" value="1"/>
</dbReference>
<evidence type="ECO:0000259" key="2">
    <source>
        <dbReference type="Pfam" id="PF04536"/>
    </source>
</evidence>
<dbReference type="KEGG" id="rhs:A3Q41_04045"/>
<accession>A0A143QRA6</accession>
<feature type="domain" description="Predicted membrane protein YciQ-like C-terminal" evidence="3">
    <location>
        <begin position="249"/>
        <end position="436"/>
    </location>
</feature>
<feature type="domain" description="TPM" evidence="2">
    <location>
        <begin position="55"/>
        <end position="185"/>
    </location>
</feature>
<dbReference type="Pfam" id="PF04536">
    <property type="entry name" value="TPM_phosphatase"/>
    <property type="match status" value="1"/>
</dbReference>
<keyword evidence="1" id="KW-1133">Transmembrane helix</keyword>
<name>A0A143QRA6_RHOFA</name>
<keyword evidence="5" id="KW-1185">Reference proteome</keyword>
<feature type="transmembrane region" description="Helical" evidence="1">
    <location>
        <begin position="393"/>
        <end position="414"/>
    </location>
</feature>
<dbReference type="RefSeq" id="WP_048320363.1">
    <property type="nucleotide sequence ID" value="NZ_CP015220.1"/>
</dbReference>
<dbReference type="EMBL" id="CP015220">
    <property type="protein sequence ID" value="AMY25326.1"/>
    <property type="molecule type" value="Genomic_DNA"/>
</dbReference>
<keyword evidence="1" id="KW-0812">Transmembrane</keyword>
<organism evidence="4 5">
    <name type="scientific">Rhodococcoides fascians</name>
    <name type="common">Rhodococcus fascians</name>
    <dbReference type="NCBI Taxonomy" id="1828"/>
    <lineage>
        <taxon>Bacteria</taxon>
        <taxon>Bacillati</taxon>
        <taxon>Actinomycetota</taxon>
        <taxon>Actinomycetes</taxon>
        <taxon>Mycobacteriales</taxon>
        <taxon>Nocardiaceae</taxon>
        <taxon>Rhodococcoides</taxon>
    </lineage>
</organism>